<dbReference type="InterPro" id="IPR002750">
    <property type="entry name" value="CobE/GbiG_C"/>
</dbReference>
<dbReference type="KEGG" id="ave:Arcve_0827"/>
<dbReference type="PANTHER" id="PTHR37477:SF1">
    <property type="entry name" value="COBALT-PRECORRIN-5A HYDROLASE"/>
    <property type="match status" value="1"/>
</dbReference>
<dbReference type="AlphaFoldDB" id="F2KS01"/>
<feature type="domain" description="Cobalamin synthesis G N-terminal" evidence="2">
    <location>
        <begin position="39"/>
        <end position="109"/>
    </location>
</feature>
<dbReference type="EMBL" id="CP002588">
    <property type="protein sequence ID" value="AEA46842.1"/>
    <property type="molecule type" value="Genomic_DNA"/>
</dbReference>
<evidence type="ECO:0000259" key="1">
    <source>
        <dbReference type="Pfam" id="PF01890"/>
    </source>
</evidence>
<dbReference type="SUPFAM" id="SSF159672">
    <property type="entry name" value="CbiG N-terminal domain-like"/>
    <property type="match status" value="1"/>
</dbReference>
<accession>F2KS01</accession>
<dbReference type="HOGENOM" id="CLU_028397_0_2_2"/>
<dbReference type="Gene3D" id="3.40.50.11220">
    <property type="match status" value="1"/>
</dbReference>
<dbReference type="PANTHER" id="PTHR37477">
    <property type="entry name" value="COBALT-PRECORRIN-5A HYDROLASE"/>
    <property type="match status" value="1"/>
</dbReference>
<gene>
    <name evidence="3" type="ordered locus">Arcve_0827</name>
</gene>
<organism evidence="3 4">
    <name type="scientific">Archaeoglobus veneficus (strain DSM 11195 / SNP6)</name>
    <dbReference type="NCBI Taxonomy" id="693661"/>
    <lineage>
        <taxon>Archaea</taxon>
        <taxon>Methanobacteriati</taxon>
        <taxon>Methanobacteriota</taxon>
        <taxon>Archaeoglobi</taxon>
        <taxon>Archaeoglobales</taxon>
        <taxon>Archaeoglobaceae</taxon>
        <taxon>Archaeoglobus</taxon>
    </lineage>
</organism>
<name>F2KS01_ARCVS</name>
<sequence>MRIAVIGFGKDIRALRRLADWLRADIILYKPGIWGSLLDYDCIVAYMPTGIVIRGMCPWLRSKWVDPAVVVVDKAMRFAIPLLGGHHGGNEVAKMLENYGLTAVITTAMEYSEGLSVGIGCRRGISAEDVLYAIKAALAELGATLDDVRVIATVELKKDEEGLIEAVDIIKKPLVFVPAEDVNEIEVVSPSRAEDIGLRSVAEACALYCSKEKQLIFPKRVYGGVTIAIAR</sequence>
<reference evidence="3 4" key="1">
    <citation type="submission" date="2011-03" db="EMBL/GenBank/DDBJ databases">
        <title>The complete genome of Archaeoglobus veneficus SNP6.</title>
        <authorList>
            <consortium name="US DOE Joint Genome Institute (JGI-PGF)"/>
            <person name="Lucas S."/>
            <person name="Copeland A."/>
            <person name="Lapidus A."/>
            <person name="Bruce D."/>
            <person name="Goodwin L."/>
            <person name="Pitluck S."/>
            <person name="Kyrpides N."/>
            <person name="Mavromatis K."/>
            <person name="Pagani I."/>
            <person name="Ivanova N."/>
            <person name="Mikhailova N."/>
            <person name="Lu M."/>
            <person name="Detter J.C."/>
            <person name="Tapia R."/>
            <person name="Han C."/>
            <person name="Land M."/>
            <person name="Hauser L."/>
            <person name="Markowitz V."/>
            <person name="Cheng J.-F."/>
            <person name="Hugenholtz P."/>
            <person name="Woyke T."/>
            <person name="Wu D."/>
            <person name="Spring S."/>
            <person name="Brambilla E."/>
            <person name="Klenk H.-P."/>
            <person name="Eisen J.A."/>
        </authorList>
    </citation>
    <scope>NUCLEOTIDE SEQUENCE [LARGE SCALE GENOMIC DNA]</scope>
    <source>
        <strain>SNP6</strain>
    </source>
</reference>
<feature type="domain" description="CobE/GbiG C-terminal" evidence="1">
    <location>
        <begin position="115"/>
        <end position="230"/>
    </location>
</feature>
<dbReference type="SUPFAM" id="SSF159664">
    <property type="entry name" value="CobE/GbiG C-terminal domain-like"/>
    <property type="match status" value="1"/>
</dbReference>
<protein>
    <submittedName>
        <fullName evidence="3">Cobalamin (Vitamin B12) biosynthesis CbiG protein</fullName>
    </submittedName>
</protein>
<dbReference type="InterPro" id="IPR038029">
    <property type="entry name" value="GbiG_N_sf"/>
</dbReference>
<dbReference type="InterPro" id="IPR052553">
    <property type="entry name" value="CbiG_hydrolase"/>
</dbReference>
<evidence type="ECO:0000259" key="2">
    <source>
        <dbReference type="Pfam" id="PF11760"/>
    </source>
</evidence>
<evidence type="ECO:0000313" key="4">
    <source>
        <dbReference type="Proteomes" id="UP000008136"/>
    </source>
</evidence>
<dbReference type="Pfam" id="PF11760">
    <property type="entry name" value="CbiG_N"/>
    <property type="match status" value="1"/>
</dbReference>
<dbReference type="Gene3D" id="3.30.420.180">
    <property type="entry name" value="CobE/GbiG C-terminal domain"/>
    <property type="match status" value="1"/>
</dbReference>
<dbReference type="STRING" id="693661.Arcve_0827"/>
<dbReference type="GO" id="GO:0009236">
    <property type="term" value="P:cobalamin biosynthetic process"/>
    <property type="evidence" value="ECO:0007669"/>
    <property type="project" value="InterPro"/>
</dbReference>
<keyword evidence="4" id="KW-1185">Reference proteome</keyword>
<dbReference type="eggNOG" id="arCOG00651">
    <property type="taxonomic scope" value="Archaea"/>
</dbReference>
<dbReference type="InterPro" id="IPR036518">
    <property type="entry name" value="CobE/GbiG_C_sf"/>
</dbReference>
<dbReference type="Pfam" id="PF01890">
    <property type="entry name" value="CbiG_C"/>
    <property type="match status" value="1"/>
</dbReference>
<evidence type="ECO:0000313" key="3">
    <source>
        <dbReference type="EMBL" id="AEA46842.1"/>
    </source>
</evidence>
<dbReference type="Proteomes" id="UP000008136">
    <property type="component" value="Chromosome"/>
</dbReference>
<proteinExistence type="predicted"/>
<dbReference type="InterPro" id="IPR021744">
    <property type="entry name" value="CbiG_N"/>
</dbReference>